<dbReference type="NCBIfam" id="NF006343">
    <property type="entry name" value="PRK08570.1"/>
    <property type="match status" value="1"/>
</dbReference>
<evidence type="ECO:0000256" key="2">
    <source>
        <dbReference type="ARBA" id="ARBA00022980"/>
    </source>
</evidence>
<feature type="compositionally biased region" description="Basic residues" evidence="6">
    <location>
        <begin position="162"/>
        <end position="174"/>
    </location>
</feature>
<gene>
    <name evidence="9" type="primary">LOC108737827</name>
    <name evidence="10" type="synonym">LOC112906470</name>
</gene>
<keyword evidence="3" id="KW-0687">Ribonucleoprotein</keyword>
<dbReference type="OrthoDB" id="5407653at2759"/>
<dbReference type="KEGG" id="apln:112906470"/>
<dbReference type="InterPro" id="IPR035970">
    <property type="entry name" value="60S_ribosomal_eL19_sf"/>
</dbReference>
<organism evidence="8 9">
    <name type="scientific">Agrilus planipennis</name>
    <name type="common">Emerald ash borer</name>
    <name type="synonym">Agrilus marcopoli</name>
    <dbReference type="NCBI Taxonomy" id="224129"/>
    <lineage>
        <taxon>Eukaryota</taxon>
        <taxon>Metazoa</taxon>
        <taxon>Ecdysozoa</taxon>
        <taxon>Arthropoda</taxon>
        <taxon>Hexapoda</taxon>
        <taxon>Insecta</taxon>
        <taxon>Pterygota</taxon>
        <taxon>Neoptera</taxon>
        <taxon>Endopterygota</taxon>
        <taxon>Coleoptera</taxon>
        <taxon>Polyphaga</taxon>
        <taxon>Elateriformia</taxon>
        <taxon>Buprestoidea</taxon>
        <taxon>Buprestidae</taxon>
        <taxon>Agrilinae</taxon>
        <taxon>Agrilus</taxon>
    </lineage>
</organism>
<dbReference type="InterPro" id="IPR039547">
    <property type="entry name" value="Ribosomal_eL19"/>
</dbReference>
<evidence type="ECO:0000256" key="6">
    <source>
        <dbReference type="SAM" id="MobiDB-lite"/>
    </source>
</evidence>
<dbReference type="Pfam" id="PF25476">
    <property type="entry name" value="Ribosomal_L19e_C"/>
    <property type="match status" value="1"/>
</dbReference>
<dbReference type="RefSeq" id="XP_018326440.1">
    <property type="nucleotide sequence ID" value="XM_018470938.2"/>
</dbReference>
<feature type="domain" description="Large ribosomal subunit protein eL19" evidence="7">
    <location>
        <begin position="3"/>
        <end position="146"/>
    </location>
</feature>
<dbReference type="GO" id="GO:0003735">
    <property type="term" value="F:structural constituent of ribosome"/>
    <property type="evidence" value="ECO:0007669"/>
    <property type="project" value="InterPro"/>
</dbReference>
<evidence type="ECO:0000313" key="9">
    <source>
        <dbReference type="RefSeq" id="XP_018326440.1"/>
    </source>
</evidence>
<evidence type="ECO:0000259" key="7">
    <source>
        <dbReference type="SMART" id="SM01416"/>
    </source>
</evidence>
<dbReference type="GO" id="GO:0006412">
    <property type="term" value="P:translation"/>
    <property type="evidence" value="ECO:0007669"/>
    <property type="project" value="InterPro"/>
</dbReference>
<evidence type="ECO:0000256" key="3">
    <source>
        <dbReference type="ARBA" id="ARBA00023274"/>
    </source>
</evidence>
<protein>
    <recommendedName>
        <fullName evidence="4">Large ribosomal subunit protein eL19</fullName>
    </recommendedName>
    <alternativeName>
        <fullName evidence="5">60S ribosomal protein L19</fullName>
    </alternativeName>
</protein>
<dbReference type="FunFam" id="1.10.1650.10:FF:000001">
    <property type="entry name" value="Ribosomal protein L19"/>
    <property type="match status" value="1"/>
</dbReference>
<evidence type="ECO:0000313" key="10">
    <source>
        <dbReference type="RefSeq" id="XP_025836437.1"/>
    </source>
</evidence>
<dbReference type="InterPro" id="IPR057259">
    <property type="entry name" value="Ribosomal_L19e"/>
</dbReference>
<dbReference type="GeneID" id="108737827"/>
<evidence type="ECO:0000256" key="4">
    <source>
        <dbReference type="ARBA" id="ARBA00035217"/>
    </source>
</evidence>
<evidence type="ECO:0000256" key="5">
    <source>
        <dbReference type="ARBA" id="ARBA00035324"/>
    </source>
</evidence>
<comment type="similarity">
    <text evidence="1">Belongs to the eukaryotic ribosomal protein eL19 family.</text>
</comment>
<feature type="region of interest" description="Disordered" evidence="6">
    <location>
        <begin position="160"/>
        <end position="189"/>
    </location>
</feature>
<name>A0A1W4X292_AGRPL</name>
<dbReference type="RefSeq" id="XP_025836437.1">
    <property type="nucleotide sequence ID" value="XM_025980652.1"/>
</dbReference>
<dbReference type="FunFam" id="1.10.1200.240:FF:000001">
    <property type="entry name" value="Ribosomal protein L19"/>
    <property type="match status" value="1"/>
</dbReference>
<dbReference type="InterPro" id="IPR000196">
    <property type="entry name" value="Ribosomal_eL19_dom"/>
</dbReference>
<dbReference type="GO" id="GO:0003723">
    <property type="term" value="F:RNA binding"/>
    <property type="evidence" value="ECO:0007669"/>
    <property type="project" value="InterPro"/>
</dbReference>
<dbReference type="AlphaFoldDB" id="A0A1W4X292"/>
<dbReference type="Proteomes" id="UP000192223">
    <property type="component" value="Unplaced"/>
</dbReference>
<dbReference type="InterPro" id="IPR057260">
    <property type="entry name" value="Ribosomal_L19e_C"/>
</dbReference>
<dbReference type="Gene3D" id="1.10.1650.10">
    <property type="match status" value="1"/>
</dbReference>
<dbReference type="KEGG" id="apln:108737827"/>
<evidence type="ECO:0000256" key="1">
    <source>
        <dbReference type="ARBA" id="ARBA00011082"/>
    </source>
</evidence>
<dbReference type="Gene3D" id="1.10.1200.240">
    <property type="match status" value="1"/>
</dbReference>
<dbReference type="STRING" id="224129.A0A1W4X292"/>
<proteinExistence type="inferred from homology"/>
<accession>A0A1W4X292</accession>
<reference evidence="9 10" key="1">
    <citation type="submission" date="2025-04" db="UniProtKB">
        <authorList>
            <consortium name="RefSeq"/>
        </authorList>
    </citation>
    <scope>IDENTIFICATION</scope>
    <source>
        <tissue evidence="9 10">Entire body</tissue>
    </source>
</reference>
<dbReference type="InterPro" id="IPR015972">
    <property type="entry name" value="Ribosomal_eL19_dom1"/>
</dbReference>
<keyword evidence="2" id="KW-0689">Ribosomal protein</keyword>
<dbReference type="SUPFAM" id="SSF48140">
    <property type="entry name" value="Ribosomal protein L19 (L19e)"/>
    <property type="match status" value="1"/>
</dbReference>
<sequence>MTTLRLVKRLAASLKGCGQKKIWIDPNEIVTVQGANSRASIRRLLKDGLIIQKPVSIHSHYRANKKNKAKLKGRYRGLGKRKGTAEARNPKKILWMTRMKVLRRLLKKYRDRKKIDRHFYSRLYNKVKGNTFKNRRVLMEYIFKKKADFAREKMLYDQSEAHRRRFREAKKRRQERIISKKAEVKREKE</sequence>
<evidence type="ECO:0000313" key="8">
    <source>
        <dbReference type="Proteomes" id="UP000192223"/>
    </source>
</evidence>
<keyword evidence="8" id="KW-1185">Reference proteome</keyword>
<dbReference type="PANTHER" id="PTHR10722">
    <property type="entry name" value="60S RIBOSOMAL PROTEIN L19"/>
    <property type="match status" value="1"/>
</dbReference>
<dbReference type="SMART" id="SM01416">
    <property type="entry name" value="Ribosomal_L19e"/>
    <property type="match status" value="1"/>
</dbReference>
<dbReference type="GO" id="GO:0022625">
    <property type="term" value="C:cytosolic large ribosomal subunit"/>
    <property type="evidence" value="ECO:0007669"/>
    <property type="project" value="InterPro"/>
</dbReference>
<feature type="compositionally biased region" description="Basic and acidic residues" evidence="6">
    <location>
        <begin position="175"/>
        <end position="189"/>
    </location>
</feature>
<dbReference type="Pfam" id="PF01280">
    <property type="entry name" value="Ribosomal_L19e"/>
    <property type="match status" value="1"/>
</dbReference>